<reference evidence="2" key="2">
    <citation type="submission" date="2021-04" db="EMBL/GenBank/DDBJ databases">
        <authorList>
            <person name="Gilroy R."/>
        </authorList>
    </citation>
    <scope>NUCLEOTIDE SEQUENCE</scope>
    <source>
        <strain evidence="2">CHK183-5548</strain>
    </source>
</reference>
<keyword evidence="1" id="KW-0732">Signal</keyword>
<reference evidence="2" key="1">
    <citation type="journal article" date="2021" name="PeerJ">
        <title>Extensive microbial diversity within the chicken gut microbiome revealed by metagenomics and culture.</title>
        <authorList>
            <person name="Gilroy R."/>
            <person name="Ravi A."/>
            <person name="Getino M."/>
            <person name="Pursley I."/>
            <person name="Horton D.L."/>
            <person name="Alikhan N.F."/>
            <person name="Baker D."/>
            <person name="Gharbi K."/>
            <person name="Hall N."/>
            <person name="Watson M."/>
            <person name="Adriaenssens E.M."/>
            <person name="Foster-Nyarko E."/>
            <person name="Jarju S."/>
            <person name="Secka A."/>
            <person name="Antonio M."/>
            <person name="Oren A."/>
            <person name="Chaudhuri R.R."/>
            <person name="La Ragione R."/>
            <person name="Hildebrand F."/>
            <person name="Pallen M.J."/>
        </authorList>
    </citation>
    <scope>NUCLEOTIDE SEQUENCE</scope>
    <source>
        <strain evidence="2">CHK183-5548</strain>
    </source>
</reference>
<sequence>MSGQRRKGCRFFRAAAAVTAVLLCWPGTAAAAKTGGPGAALEEENRFDIAGMALWEEAQERQRNLPNVKAEIQGTWSLEYGGLKVNRPFSGEADLDGLGTEQLSGQISFLSAGEETVYSFGGGRVTKKTGGAEKVLVSDPAAWRELSENFMDRTTYDLSCVKWLRVSGHEEERADGSTVLSYELDGEKAAEQVEPAVKGWLEGMGLSLSGNEDWFRLDRAEGELTVSSSGYMAVDRIQAEAEIFLGQRTVKGTFEICIVYG</sequence>
<dbReference type="AlphaFoldDB" id="A0A9D2T7C0"/>
<feature type="signal peptide" evidence="1">
    <location>
        <begin position="1"/>
        <end position="31"/>
    </location>
</feature>
<gene>
    <name evidence="2" type="ORF">IAA04_08410</name>
</gene>
<feature type="chain" id="PRO_5039565638" description="DUF1579 domain-containing protein" evidence="1">
    <location>
        <begin position="32"/>
        <end position="261"/>
    </location>
</feature>
<evidence type="ECO:0000256" key="1">
    <source>
        <dbReference type="SAM" id="SignalP"/>
    </source>
</evidence>
<evidence type="ECO:0000313" key="3">
    <source>
        <dbReference type="Proteomes" id="UP000823883"/>
    </source>
</evidence>
<protein>
    <recommendedName>
        <fullName evidence="4">DUF1579 domain-containing protein</fullName>
    </recommendedName>
</protein>
<evidence type="ECO:0000313" key="2">
    <source>
        <dbReference type="EMBL" id="HJC48061.1"/>
    </source>
</evidence>
<dbReference type="Proteomes" id="UP000823883">
    <property type="component" value="Unassembled WGS sequence"/>
</dbReference>
<proteinExistence type="predicted"/>
<evidence type="ECO:0008006" key="4">
    <source>
        <dbReference type="Google" id="ProtNLM"/>
    </source>
</evidence>
<accession>A0A9D2T7C0</accession>
<dbReference type="EMBL" id="DWWL01000054">
    <property type="protein sequence ID" value="HJC48061.1"/>
    <property type="molecule type" value="Genomic_DNA"/>
</dbReference>
<organism evidence="2 3">
    <name type="scientific">Candidatus Lachnoclostridium pullistercoris</name>
    <dbReference type="NCBI Taxonomy" id="2838632"/>
    <lineage>
        <taxon>Bacteria</taxon>
        <taxon>Bacillati</taxon>
        <taxon>Bacillota</taxon>
        <taxon>Clostridia</taxon>
        <taxon>Lachnospirales</taxon>
        <taxon>Lachnospiraceae</taxon>
    </lineage>
</organism>
<comment type="caution">
    <text evidence="2">The sequence shown here is derived from an EMBL/GenBank/DDBJ whole genome shotgun (WGS) entry which is preliminary data.</text>
</comment>
<name>A0A9D2T7C0_9FIRM</name>